<evidence type="ECO:0000259" key="1">
    <source>
        <dbReference type="Pfam" id="PF13007"/>
    </source>
</evidence>
<dbReference type="InterPro" id="IPR024463">
    <property type="entry name" value="Transposase_TnpC_homeodom"/>
</dbReference>
<feature type="domain" description="Transposase TnpC homeodomain" evidence="1">
    <location>
        <begin position="2"/>
        <end position="36"/>
    </location>
</feature>
<keyword evidence="3" id="KW-1185">Reference proteome</keyword>
<accession>A0ABY9L7N3</accession>
<dbReference type="EMBL" id="CP132482">
    <property type="protein sequence ID" value="WLV79443.1"/>
    <property type="molecule type" value="Genomic_DNA"/>
</dbReference>
<evidence type="ECO:0000313" key="3">
    <source>
        <dbReference type="Proteomes" id="UP001233112"/>
    </source>
</evidence>
<reference evidence="2 3" key="1">
    <citation type="submission" date="2023-08" db="EMBL/GenBank/DDBJ databases">
        <authorList>
            <person name="Buchebner-Jance M."/>
        </authorList>
    </citation>
    <scope>NUCLEOTIDE SEQUENCE [LARGE SCALE GENOMIC DNA]</scope>
    <source>
        <strain evidence="2 3">NCIMB 15471</strain>
    </source>
</reference>
<gene>
    <name evidence="2" type="ORF">LACPH_001785</name>
</gene>
<dbReference type="Proteomes" id="UP001233112">
    <property type="component" value="Chromosome"/>
</dbReference>
<organism evidence="2 3">
    <name type="scientific">Lacticaseibacillus parahuelsenbergensis</name>
    <dbReference type="NCBI Taxonomy" id="3068305"/>
    <lineage>
        <taxon>Bacteria</taxon>
        <taxon>Bacillati</taxon>
        <taxon>Bacillota</taxon>
        <taxon>Bacilli</taxon>
        <taxon>Lactobacillales</taxon>
        <taxon>Lactobacillaceae</taxon>
        <taxon>Lacticaseibacillus</taxon>
    </lineage>
</organism>
<name>A0ABY9L7N3_9LACO</name>
<protein>
    <recommendedName>
        <fullName evidence="1">Transposase TnpC homeodomain domain-containing protein</fullName>
    </recommendedName>
</protein>
<proteinExistence type="predicted"/>
<sequence>MLREELAFLKHRLFGVKRENLTNAQVDLFDQTESPQETKG</sequence>
<evidence type="ECO:0000313" key="2">
    <source>
        <dbReference type="EMBL" id="WLV79443.1"/>
    </source>
</evidence>
<dbReference type="Pfam" id="PF13007">
    <property type="entry name" value="LZ_Tnp_IS66"/>
    <property type="match status" value="1"/>
</dbReference>